<dbReference type="EC" id="2.7.13.3" evidence="2"/>
<reference evidence="15" key="1">
    <citation type="journal article" date="2019" name="Int. J. Syst. Evol. Microbiol.">
        <title>The Global Catalogue of Microorganisms (GCM) 10K type strain sequencing project: providing services to taxonomists for standard genome sequencing and annotation.</title>
        <authorList>
            <consortium name="The Broad Institute Genomics Platform"/>
            <consortium name="The Broad Institute Genome Sequencing Center for Infectious Disease"/>
            <person name="Wu L."/>
            <person name="Ma J."/>
        </authorList>
    </citation>
    <scope>NUCLEOTIDE SEQUENCE [LARGE SCALE GENOMIC DNA]</scope>
    <source>
        <strain evidence="15">CCUG 56401</strain>
    </source>
</reference>
<evidence type="ECO:0000313" key="15">
    <source>
        <dbReference type="Proteomes" id="UP001597018"/>
    </source>
</evidence>
<evidence type="ECO:0000256" key="7">
    <source>
        <dbReference type="ARBA" id="ARBA00022840"/>
    </source>
</evidence>
<evidence type="ECO:0000256" key="5">
    <source>
        <dbReference type="ARBA" id="ARBA00022741"/>
    </source>
</evidence>
<feature type="region of interest" description="Disordered" evidence="10">
    <location>
        <begin position="414"/>
        <end position="438"/>
    </location>
</feature>
<keyword evidence="9" id="KW-0175">Coiled coil</keyword>
<dbReference type="GO" id="GO:0016301">
    <property type="term" value="F:kinase activity"/>
    <property type="evidence" value="ECO:0007669"/>
    <property type="project" value="UniProtKB-KW"/>
</dbReference>
<evidence type="ECO:0000259" key="12">
    <source>
        <dbReference type="Pfam" id="PF07730"/>
    </source>
</evidence>
<dbReference type="InterPro" id="IPR036890">
    <property type="entry name" value="HATPase_C_sf"/>
</dbReference>
<dbReference type="InterPro" id="IPR050482">
    <property type="entry name" value="Sensor_HK_TwoCompSys"/>
</dbReference>
<keyword evidence="3" id="KW-0597">Phosphoprotein</keyword>
<feature type="transmembrane region" description="Helical" evidence="11">
    <location>
        <begin position="84"/>
        <end position="117"/>
    </location>
</feature>
<evidence type="ECO:0000259" key="13">
    <source>
        <dbReference type="Pfam" id="PF23539"/>
    </source>
</evidence>
<protein>
    <recommendedName>
        <fullName evidence="2">histidine kinase</fullName>
        <ecNumber evidence="2">2.7.13.3</ecNumber>
    </recommendedName>
</protein>
<dbReference type="Proteomes" id="UP001597018">
    <property type="component" value="Unassembled WGS sequence"/>
</dbReference>
<organism evidence="14 15">
    <name type="scientific">Saccharopolyspora rosea</name>
    <dbReference type="NCBI Taxonomy" id="524884"/>
    <lineage>
        <taxon>Bacteria</taxon>
        <taxon>Bacillati</taxon>
        <taxon>Actinomycetota</taxon>
        <taxon>Actinomycetes</taxon>
        <taxon>Pseudonocardiales</taxon>
        <taxon>Pseudonocardiaceae</taxon>
        <taxon>Saccharopolyspora</taxon>
    </lineage>
</organism>
<evidence type="ECO:0000256" key="3">
    <source>
        <dbReference type="ARBA" id="ARBA00022553"/>
    </source>
</evidence>
<dbReference type="CDD" id="cd16917">
    <property type="entry name" value="HATPase_UhpB-NarQ-NarX-like"/>
    <property type="match status" value="1"/>
</dbReference>
<sequence length="438" mass="47029">MLPTNPPGPRHAAGAGRRGRGLLDWARRHRTTLGDLGIVLPLSVLQVVDLTASPHPPQIAWWWPAVASVPATCALWLRRRAPWAVLLVMVAVAVALNSFKLSIGSLNLGILVAVYAVCSRGSPAQSVAAGLVAMAYPVSDLPFMDSPMERALRIVGAVVNLIMVIGWARAMRVGRLRAAQLERSMALLDEARDQRAADAAVIERARIAREFHDIVSHNLSVVALRAGVARALIDRDQEHARQTLQELERSSRAALSEMRHLLEALRGDGSDGGGELVDRQPTPMLAELDELVDSVRGGAVSWTLDRRGQVRELGPGVEMTAYRIVQEAVTNVLKHAGTGRARVLLDYGAQALRIEVSNETSEPRSREGSHSPGHGLIGLRERVALLGGTLTAHPISGGFRLEAVLPCAGNSDPGRAGIPGHTEEVGESGCGDDRSHRR</sequence>
<dbReference type="PANTHER" id="PTHR24421">
    <property type="entry name" value="NITRATE/NITRITE SENSOR PROTEIN NARX-RELATED"/>
    <property type="match status" value="1"/>
</dbReference>
<evidence type="ECO:0000256" key="11">
    <source>
        <dbReference type="SAM" id="Phobius"/>
    </source>
</evidence>
<proteinExistence type="predicted"/>
<keyword evidence="11" id="KW-0812">Transmembrane</keyword>
<keyword evidence="6 14" id="KW-0418">Kinase</keyword>
<keyword evidence="11" id="KW-1133">Transmembrane helix</keyword>
<dbReference type="SUPFAM" id="SSF55874">
    <property type="entry name" value="ATPase domain of HSP90 chaperone/DNA topoisomerase II/histidine kinase"/>
    <property type="match status" value="1"/>
</dbReference>
<comment type="catalytic activity">
    <reaction evidence="1">
        <text>ATP + protein L-histidine = ADP + protein N-phospho-L-histidine.</text>
        <dbReference type="EC" id="2.7.13.3"/>
    </reaction>
</comment>
<comment type="caution">
    <text evidence="14">The sequence shown here is derived from an EMBL/GenBank/DDBJ whole genome shotgun (WGS) entry which is preliminary data.</text>
</comment>
<keyword evidence="7" id="KW-0067">ATP-binding</keyword>
<feature type="transmembrane region" description="Helical" evidence="11">
    <location>
        <begin position="151"/>
        <end position="168"/>
    </location>
</feature>
<dbReference type="InterPro" id="IPR055558">
    <property type="entry name" value="DUF7134"/>
</dbReference>
<feature type="transmembrane region" description="Helical" evidence="11">
    <location>
        <begin position="59"/>
        <end position="77"/>
    </location>
</feature>
<feature type="domain" description="DUF7134" evidence="13">
    <location>
        <begin position="23"/>
        <end position="168"/>
    </location>
</feature>
<dbReference type="InterPro" id="IPR011712">
    <property type="entry name" value="Sig_transdc_His_kin_sub3_dim/P"/>
</dbReference>
<dbReference type="RefSeq" id="WP_263251930.1">
    <property type="nucleotide sequence ID" value="NZ_BAABLT010000052.1"/>
</dbReference>
<keyword evidence="4" id="KW-0808">Transferase</keyword>
<evidence type="ECO:0000256" key="4">
    <source>
        <dbReference type="ARBA" id="ARBA00022679"/>
    </source>
</evidence>
<dbReference type="Pfam" id="PF23539">
    <property type="entry name" value="DUF7134"/>
    <property type="match status" value="1"/>
</dbReference>
<evidence type="ECO:0000313" key="14">
    <source>
        <dbReference type="EMBL" id="MFD0919903.1"/>
    </source>
</evidence>
<evidence type="ECO:0000256" key="10">
    <source>
        <dbReference type="SAM" id="MobiDB-lite"/>
    </source>
</evidence>
<keyword evidence="11" id="KW-0472">Membrane</keyword>
<gene>
    <name evidence="14" type="ORF">ACFQ16_09110</name>
</gene>
<keyword evidence="8" id="KW-0902">Two-component regulatory system</keyword>
<dbReference type="Gene3D" id="3.30.565.10">
    <property type="entry name" value="Histidine kinase-like ATPase, C-terminal domain"/>
    <property type="match status" value="1"/>
</dbReference>
<name>A0ABW3FQM0_9PSEU</name>
<feature type="region of interest" description="Disordered" evidence="10">
    <location>
        <begin position="356"/>
        <end position="375"/>
    </location>
</feature>
<evidence type="ECO:0000256" key="6">
    <source>
        <dbReference type="ARBA" id="ARBA00022777"/>
    </source>
</evidence>
<feature type="domain" description="Signal transduction histidine kinase subgroup 3 dimerisation and phosphoacceptor" evidence="12">
    <location>
        <begin position="203"/>
        <end position="267"/>
    </location>
</feature>
<evidence type="ECO:0000256" key="1">
    <source>
        <dbReference type="ARBA" id="ARBA00000085"/>
    </source>
</evidence>
<dbReference type="Gene3D" id="1.20.5.1930">
    <property type="match status" value="1"/>
</dbReference>
<evidence type="ECO:0000256" key="8">
    <source>
        <dbReference type="ARBA" id="ARBA00023012"/>
    </source>
</evidence>
<dbReference type="EMBL" id="JBHTIW010000004">
    <property type="protein sequence ID" value="MFD0919903.1"/>
    <property type="molecule type" value="Genomic_DNA"/>
</dbReference>
<keyword evidence="15" id="KW-1185">Reference proteome</keyword>
<feature type="coiled-coil region" evidence="9">
    <location>
        <begin position="237"/>
        <end position="264"/>
    </location>
</feature>
<evidence type="ECO:0000256" key="2">
    <source>
        <dbReference type="ARBA" id="ARBA00012438"/>
    </source>
</evidence>
<dbReference type="Pfam" id="PF07730">
    <property type="entry name" value="HisKA_3"/>
    <property type="match status" value="1"/>
</dbReference>
<keyword evidence="5" id="KW-0547">Nucleotide-binding</keyword>
<evidence type="ECO:0000256" key="9">
    <source>
        <dbReference type="SAM" id="Coils"/>
    </source>
</evidence>
<dbReference type="PANTHER" id="PTHR24421:SF10">
    <property type="entry name" value="NITRATE_NITRITE SENSOR PROTEIN NARQ"/>
    <property type="match status" value="1"/>
</dbReference>
<accession>A0ABW3FQM0</accession>